<dbReference type="Gene3D" id="2.60.40.10">
    <property type="entry name" value="Immunoglobulins"/>
    <property type="match status" value="1"/>
</dbReference>
<dbReference type="AlphaFoldDB" id="A0A3Q3A3T4"/>
<name>A0A3Q3A3T4_KRYMA</name>
<dbReference type="InterPro" id="IPR036179">
    <property type="entry name" value="Ig-like_dom_sf"/>
</dbReference>
<dbReference type="PANTHER" id="PTHR25466">
    <property type="entry name" value="T-LYMPHOCYTE ACTIVATION ANTIGEN"/>
    <property type="match status" value="1"/>
</dbReference>
<dbReference type="Pfam" id="PF07686">
    <property type="entry name" value="V-set"/>
    <property type="match status" value="1"/>
</dbReference>
<keyword evidence="5" id="KW-1133">Transmembrane helix</keyword>
<evidence type="ECO:0000256" key="2">
    <source>
        <dbReference type="ARBA" id="ARBA00022475"/>
    </source>
</evidence>
<evidence type="ECO:0000256" key="10">
    <source>
        <dbReference type="ARBA" id="ARBA00023319"/>
    </source>
</evidence>
<keyword evidence="3" id="KW-0812">Transmembrane</keyword>
<dbReference type="GO" id="GO:0042102">
    <property type="term" value="P:positive regulation of T cell proliferation"/>
    <property type="evidence" value="ECO:0007669"/>
    <property type="project" value="TreeGrafter"/>
</dbReference>
<sequence>MERRWRDPHIHSYFDNQDQLGNQDQRFRGRTSLFKDQISRGNASLLLRGVKVQDEGRYKCYTSTIGGNKESFINLK</sequence>
<proteinExistence type="predicted"/>
<protein>
    <recommendedName>
        <fullName evidence="11">Immunoglobulin V-set domain-containing protein</fullName>
    </recommendedName>
</protein>
<dbReference type="InterPro" id="IPR051713">
    <property type="entry name" value="T-cell_Activation_Regulation"/>
</dbReference>
<evidence type="ECO:0000256" key="6">
    <source>
        <dbReference type="ARBA" id="ARBA00023136"/>
    </source>
</evidence>
<evidence type="ECO:0000256" key="5">
    <source>
        <dbReference type="ARBA" id="ARBA00022989"/>
    </source>
</evidence>
<keyword evidence="7" id="KW-1015">Disulfide bond</keyword>
<keyword evidence="2" id="KW-1003">Cell membrane</keyword>
<keyword evidence="10" id="KW-0393">Immunoglobulin domain</keyword>
<keyword evidence="6" id="KW-0472">Membrane</keyword>
<dbReference type="GO" id="GO:0042130">
    <property type="term" value="P:negative regulation of T cell proliferation"/>
    <property type="evidence" value="ECO:0007669"/>
    <property type="project" value="TreeGrafter"/>
</dbReference>
<dbReference type="GeneTree" id="ENSGT01020000230622"/>
<dbReference type="InterPro" id="IPR013106">
    <property type="entry name" value="Ig_V-set"/>
</dbReference>
<dbReference type="InterPro" id="IPR013783">
    <property type="entry name" value="Ig-like_fold"/>
</dbReference>
<dbReference type="GO" id="GO:0071222">
    <property type="term" value="P:cellular response to lipopolysaccharide"/>
    <property type="evidence" value="ECO:0007669"/>
    <property type="project" value="TreeGrafter"/>
</dbReference>
<keyword evidence="13" id="KW-1185">Reference proteome</keyword>
<dbReference type="PANTHER" id="PTHR25466:SF14">
    <property type="entry name" value="BUTYROPHILIN SUBFAMILY 2 MEMBER A2-LIKE-RELATED"/>
    <property type="match status" value="1"/>
</dbReference>
<evidence type="ECO:0000256" key="3">
    <source>
        <dbReference type="ARBA" id="ARBA00022692"/>
    </source>
</evidence>
<reference evidence="12" key="1">
    <citation type="submission" date="2025-08" db="UniProtKB">
        <authorList>
            <consortium name="Ensembl"/>
        </authorList>
    </citation>
    <scope>IDENTIFICATION</scope>
</reference>
<dbReference type="SUPFAM" id="SSF48726">
    <property type="entry name" value="Immunoglobulin"/>
    <property type="match status" value="1"/>
</dbReference>
<comment type="subcellular location">
    <subcellularLocation>
        <location evidence="1">Cell membrane</location>
        <topology evidence="1">Single-pass type I membrane protein</topology>
    </subcellularLocation>
</comment>
<accession>A0A3Q3A3T4</accession>
<evidence type="ECO:0000313" key="12">
    <source>
        <dbReference type="Ensembl" id="ENSKMAP00000005509.1"/>
    </source>
</evidence>
<organism evidence="12 13">
    <name type="scientific">Kryptolebias marmoratus</name>
    <name type="common">Mangrove killifish</name>
    <name type="synonym">Rivulus marmoratus</name>
    <dbReference type="NCBI Taxonomy" id="37003"/>
    <lineage>
        <taxon>Eukaryota</taxon>
        <taxon>Metazoa</taxon>
        <taxon>Chordata</taxon>
        <taxon>Craniata</taxon>
        <taxon>Vertebrata</taxon>
        <taxon>Euteleostomi</taxon>
        <taxon>Actinopterygii</taxon>
        <taxon>Neopterygii</taxon>
        <taxon>Teleostei</taxon>
        <taxon>Neoteleostei</taxon>
        <taxon>Acanthomorphata</taxon>
        <taxon>Ovalentaria</taxon>
        <taxon>Atherinomorphae</taxon>
        <taxon>Cyprinodontiformes</taxon>
        <taxon>Rivulidae</taxon>
        <taxon>Kryptolebias</taxon>
    </lineage>
</organism>
<dbReference type="GO" id="GO:0006955">
    <property type="term" value="P:immune response"/>
    <property type="evidence" value="ECO:0007669"/>
    <property type="project" value="TreeGrafter"/>
</dbReference>
<evidence type="ECO:0000259" key="11">
    <source>
        <dbReference type="Pfam" id="PF07686"/>
    </source>
</evidence>
<evidence type="ECO:0000313" key="13">
    <source>
        <dbReference type="Proteomes" id="UP000264800"/>
    </source>
</evidence>
<dbReference type="GO" id="GO:0007166">
    <property type="term" value="P:cell surface receptor signaling pathway"/>
    <property type="evidence" value="ECO:0007669"/>
    <property type="project" value="TreeGrafter"/>
</dbReference>
<keyword evidence="4" id="KW-0732">Signal</keyword>
<feature type="domain" description="Immunoglobulin V-set" evidence="11">
    <location>
        <begin position="13"/>
        <end position="69"/>
    </location>
</feature>
<dbReference type="GO" id="GO:0031295">
    <property type="term" value="P:T cell costimulation"/>
    <property type="evidence" value="ECO:0007669"/>
    <property type="project" value="TreeGrafter"/>
</dbReference>
<dbReference type="Proteomes" id="UP000264800">
    <property type="component" value="Unplaced"/>
</dbReference>
<evidence type="ECO:0000256" key="9">
    <source>
        <dbReference type="ARBA" id="ARBA00023180"/>
    </source>
</evidence>
<evidence type="ECO:0000256" key="1">
    <source>
        <dbReference type="ARBA" id="ARBA00004251"/>
    </source>
</evidence>
<reference evidence="12" key="2">
    <citation type="submission" date="2025-09" db="UniProtKB">
        <authorList>
            <consortium name="Ensembl"/>
        </authorList>
    </citation>
    <scope>IDENTIFICATION</scope>
</reference>
<dbReference type="Ensembl" id="ENSKMAT00000005606.1">
    <property type="protein sequence ID" value="ENSKMAP00000005509.1"/>
    <property type="gene ID" value="ENSKMAG00000004177.1"/>
</dbReference>
<evidence type="ECO:0000256" key="8">
    <source>
        <dbReference type="ARBA" id="ARBA00023170"/>
    </source>
</evidence>
<evidence type="ECO:0000256" key="7">
    <source>
        <dbReference type="ARBA" id="ARBA00023157"/>
    </source>
</evidence>
<keyword evidence="8" id="KW-0675">Receptor</keyword>
<dbReference type="GO" id="GO:0009897">
    <property type="term" value="C:external side of plasma membrane"/>
    <property type="evidence" value="ECO:0007669"/>
    <property type="project" value="TreeGrafter"/>
</dbReference>
<evidence type="ECO:0000256" key="4">
    <source>
        <dbReference type="ARBA" id="ARBA00022729"/>
    </source>
</evidence>
<dbReference type="OMA" id="DGMRTIN"/>
<keyword evidence="9" id="KW-0325">Glycoprotein</keyword>